<feature type="region of interest" description="Disordered" evidence="1">
    <location>
        <begin position="18"/>
        <end position="67"/>
    </location>
</feature>
<evidence type="ECO:0000313" key="2">
    <source>
        <dbReference type="EMBL" id="MPM93181.1"/>
    </source>
</evidence>
<accession>A0A645DV25</accession>
<organism evidence="2">
    <name type="scientific">bioreactor metagenome</name>
    <dbReference type="NCBI Taxonomy" id="1076179"/>
    <lineage>
        <taxon>unclassified sequences</taxon>
        <taxon>metagenomes</taxon>
        <taxon>ecological metagenomes</taxon>
    </lineage>
</organism>
<gene>
    <name evidence="2" type="ORF">SDC9_140317</name>
</gene>
<protein>
    <submittedName>
        <fullName evidence="2">Uncharacterized protein</fullName>
    </submittedName>
</protein>
<comment type="caution">
    <text evidence="2">The sequence shown here is derived from an EMBL/GenBank/DDBJ whole genome shotgun (WGS) entry which is preliminary data.</text>
</comment>
<proteinExistence type="predicted"/>
<name>A0A645DV25_9ZZZZ</name>
<reference evidence="2" key="1">
    <citation type="submission" date="2019-08" db="EMBL/GenBank/DDBJ databases">
        <authorList>
            <person name="Kucharzyk K."/>
            <person name="Murdoch R.W."/>
            <person name="Higgins S."/>
            <person name="Loffler F."/>
        </authorList>
    </citation>
    <scope>NUCLEOTIDE SEQUENCE</scope>
</reference>
<dbReference type="EMBL" id="VSSQ01040020">
    <property type="protein sequence ID" value="MPM93181.1"/>
    <property type="molecule type" value="Genomic_DNA"/>
</dbReference>
<sequence>MRSFAPLIISRVFINYPKGGRNEKGKCICPDPGSDSGIGKSLRTGNQRRGRCKRENEGRNGAQDAQQ</sequence>
<evidence type="ECO:0000256" key="1">
    <source>
        <dbReference type="SAM" id="MobiDB-lite"/>
    </source>
</evidence>
<dbReference type="AlphaFoldDB" id="A0A645DV25"/>